<dbReference type="PRINTS" id="PR01887">
    <property type="entry name" value="SPECTRNALPHA"/>
</dbReference>
<sequence>MRTKRARVVYSYTPQNVDELELRTDDVIDVLDVVEDGWWRGRLRGKIGVFPSNFVQELIDSSMDSSLGSSALPIDDAVTDSCDGKIISRGKCDTNECPNIDLDVIKPKQVIGIPTPLRLGTNLGSNLKQALKPVEDKSKPPPKKPPPPTPSDSDTCAPRLPPKPMREQAKVLFAYEAQNDDELTIKEGDVITIISKEIEDQGWWKGELNGKIGVFPDNFVELIKMPSQEELTLPPRLKKPERPSEKPSSSISPSITSSKLGANSSIGEESSKLSAISTKKAKAPPNPHKGSSVTKPDVVPHEVSARDEHYEANNEEGSEQQHFGNIDTANKLTHLTANRAKGPKDRRPPSMLGVPKELENGFIKENGTYTETKSSVNSSTAQSEQTKSSQQSPPQPQPVPPWMLELRKTQEKKNEEKRKAAINEDSPTVVNKSAPAPGSPSKTSPSRFSGDFSQKFTAKEQQPTSLPSDVNETMTVTTPPFKPAKAVKPNTVSSPSSVSNTKLSKAQSDTHNLNNLSNKDVLDLQNEVRLLKETTVQKTEFDELLKQFNELKDLVEYQKQSFESVRKDLINDVAEAKQKLATLQIEVERLRRLTTTV</sequence>
<evidence type="ECO:0000313" key="7">
    <source>
        <dbReference type="EMBL" id="RWS11288.1"/>
    </source>
</evidence>
<keyword evidence="3" id="KW-0175">Coiled coil</keyword>
<dbReference type="FunFam" id="2.30.30.40:FF:000072">
    <property type="entry name" value="Unconventional Myosin IB"/>
    <property type="match status" value="1"/>
</dbReference>
<feature type="compositionally biased region" description="Polar residues" evidence="4">
    <location>
        <begin position="440"/>
        <end position="478"/>
    </location>
</feature>
<dbReference type="GO" id="GO:0007015">
    <property type="term" value="P:actin filament organization"/>
    <property type="evidence" value="ECO:0007669"/>
    <property type="project" value="TreeGrafter"/>
</dbReference>
<feature type="domain" description="SH3" evidence="5">
    <location>
        <begin position="164"/>
        <end position="225"/>
    </location>
</feature>
<dbReference type="GO" id="GO:0016192">
    <property type="term" value="P:vesicle-mediated transport"/>
    <property type="evidence" value="ECO:0007669"/>
    <property type="project" value="UniProtKB-ARBA"/>
</dbReference>
<evidence type="ECO:0000256" key="4">
    <source>
        <dbReference type="SAM" id="MobiDB-lite"/>
    </source>
</evidence>
<feature type="region of interest" description="Disordered" evidence="4">
    <location>
        <begin position="131"/>
        <end position="163"/>
    </location>
</feature>
<dbReference type="PANTHER" id="PTHR14167:SF92">
    <property type="entry name" value="CIN85 AND CD2AP RELATED, ISOFORM J"/>
    <property type="match status" value="1"/>
</dbReference>
<dbReference type="GO" id="GO:0016301">
    <property type="term" value="F:kinase activity"/>
    <property type="evidence" value="ECO:0007669"/>
    <property type="project" value="UniProtKB-KW"/>
</dbReference>
<dbReference type="PANTHER" id="PTHR14167">
    <property type="entry name" value="SH3 DOMAIN-CONTAINING"/>
    <property type="match status" value="1"/>
</dbReference>
<dbReference type="EMBL" id="NCKU01001777">
    <property type="protein sequence ID" value="RWS11288.1"/>
    <property type="molecule type" value="Genomic_DNA"/>
</dbReference>
<dbReference type="OrthoDB" id="73680at2759"/>
<keyword evidence="8" id="KW-0418">Kinase</keyword>
<evidence type="ECO:0000256" key="2">
    <source>
        <dbReference type="PROSITE-ProRule" id="PRU00192"/>
    </source>
</evidence>
<name>A0A3S3PAD4_9ACAR</name>
<evidence type="ECO:0000256" key="1">
    <source>
        <dbReference type="ARBA" id="ARBA00022443"/>
    </source>
</evidence>
<feature type="compositionally biased region" description="Low complexity" evidence="4">
    <location>
        <begin position="378"/>
        <end position="392"/>
    </location>
</feature>
<proteinExistence type="predicted"/>
<evidence type="ECO:0000256" key="3">
    <source>
        <dbReference type="SAM" id="Coils"/>
    </source>
</evidence>
<dbReference type="Proteomes" id="UP000285301">
    <property type="component" value="Unassembled WGS sequence"/>
</dbReference>
<keyword evidence="8" id="KW-0808">Transferase</keyword>
<comment type="caution">
    <text evidence="8">The sequence shown here is derived from an EMBL/GenBank/DDBJ whole genome shotgun (WGS) entry which is preliminary data.</text>
</comment>
<feature type="compositionally biased region" description="Low complexity" evidence="4">
    <location>
        <begin position="246"/>
        <end position="260"/>
    </location>
</feature>
<dbReference type="Pfam" id="PF14604">
    <property type="entry name" value="SH3_9"/>
    <property type="match status" value="2"/>
</dbReference>
<dbReference type="EMBL" id="NCKU01001768">
    <property type="protein sequence ID" value="RWS11313.1"/>
    <property type="molecule type" value="Genomic_DNA"/>
</dbReference>
<feature type="coiled-coil region" evidence="3">
    <location>
        <begin position="559"/>
        <end position="593"/>
    </location>
</feature>
<feature type="compositionally biased region" description="Low complexity" evidence="4">
    <location>
        <begin position="488"/>
        <end position="502"/>
    </location>
</feature>
<accession>A0A3S3PAD4</accession>
<dbReference type="InterPro" id="IPR036028">
    <property type="entry name" value="SH3-like_dom_sf"/>
</dbReference>
<dbReference type="SUPFAM" id="SSF50044">
    <property type="entry name" value="SH3-domain"/>
    <property type="match status" value="2"/>
</dbReference>
<feature type="domain" description="SH3" evidence="5">
    <location>
        <begin position="1"/>
        <end position="60"/>
    </location>
</feature>
<feature type="compositionally biased region" description="Basic and acidic residues" evidence="4">
    <location>
        <begin position="298"/>
        <end position="312"/>
    </location>
</feature>
<evidence type="ECO:0000313" key="6">
    <source>
        <dbReference type="EMBL" id="RWS09848.1"/>
    </source>
</evidence>
<reference evidence="8" key="2">
    <citation type="submission" date="2018-11" db="EMBL/GenBank/DDBJ databases">
        <title>Trombidioid mite genomics.</title>
        <authorList>
            <person name="Dong X."/>
        </authorList>
    </citation>
    <scope>NUCLEOTIDE SEQUENCE</scope>
    <source>
        <strain evidence="8">UoL-WK</strain>
    </source>
</reference>
<keyword evidence="9" id="KW-1185">Reference proteome</keyword>
<dbReference type="InterPro" id="IPR001452">
    <property type="entry name" value="SH3_domain"/>
</dbReference>
<keyword evidence="1 2" id="KW-0728">SH3 domain</keyword>
<dbReference type="PROSITE" id="PS50002">
    <property type="entry name" value="SH3"/>
    <property type="match status" value="2"/>
</dbReference>
<feature type="compositionally biased region" description="Polar residues" evidence="4">
    <location>
        <begin position="367"/>
        <end position="377"/>
    </location>
</feature>
<feature type="compositionally biased region" description="Polar residues" evidence="4">
    <location>
        <begin position="320"/>
        <end position="336"/>
    </location>
</feature>
<feature type="compositionally biased region" description="Polar residues" evidence="4">
    <location>
        <begin position="261"/>
        <end position="277"/>
    </location>
</feature>
<dbReference type="SMART" id="SM00326">
    <property type="entry name" value="SH3"/>
    <property type="match status" value="2"/>
</dbReference>
<dbReference type="PRINTS" id="PR00452">
    <property type="entry name" value="SH3DOMAIN"/>
</dbReference>
<protein>
    <submittedName>
        <fullName evidence="8">SH3 domain-containing kinase-binding protein 1-like protein</fullName>
    </submittedName>
</protein>
<dbReference type="GO" id="GO:0016477">
    <property type="term" value="P:cell migration"/>
    <property type="evidence" value="ECO:0007669"/>
    <property type="project" value="TreeGrafter"/>
</dbReference>
<evidence type="ECO:0000313" key="9">
    <source>
        <dbReference type="Proteomes" id="UP000285301"/>
    </source>
</evidence>
<evidence type="ECO:0000313" key="8">
    <source>
        <dbReference type="EMBL" id="RWS11313.1"/>
    </source>
</evidence>
<dbReference type="STRING" id="1965070.A0A3S3PAD4"/>
<dbReference type="Gene3D" id="2.30.30.40">
    <property type="entry name" value="SH3 Domains"/>
    <property type="match status" value="2"/>
</dbReference>
<feature type="compositionally biased region" description="Basic and acidic residues" evidence="4">
    <location>
        <begin position="405"/>
        <end position="422"/>
    </location>
</feature>
<dbReference type="InterPro" id="IPR050384">
    <property type="entry name" value="Endophilin_SH3RF"/>
</dbReference>
<evidence type="ECO:0000259" key="5">
    <source>
        <dbReference type="PROSITE" id="PS50002"/>
    </source>
</evidence>
<dbReference type="CDD" id="cd11875">
    <property type="entry name" value="SH3_CD2AP-like_3"/>
    <property type="match status" value="1"/>
</dbReference>
<dbReference type="AlphaFoldDB" id="A0A3S3PAD4"/>
<reference evidence="8 9" key="1">
    <citation type="journal article" date="2018" name="Gigascience">
        <title>Genomes of trombidid mites reveal novel predicted allergens and laterally-transferred genes associated with secondary metabolism.</title>
        <authorList>
            <person name="Dong X."/>
            <person name="Chaisiri K."/>
            <person name="Xia D."/>
            <person name="Armstrong S.D."/>
            <person name="Fang Y."/>
            <person name="Donnelly M.J."/>
            <person name="Kadowaki T."/>
            <person name="McGarry J.W."/>
            <person name="Darby A.C."/>
            <person name="Makepeace B.L."/>
        </authorList>
    </citation>
    <scope>NUCLEOTIDE SEQUENCE [LARGE SCALE GENOMIC DNA]</scope>
    <source>
        <strain evidence="8">UoL-WK</strain>
    </source>
</reference>
<gene>
    <name evidence="6" type="ORF">B4U79_07007</name>
    <name evidence="7" type="ORF">B4U79_07280</name>
    <name evidence="8" type="ORF">B4U79_14328</name>
</gene>
<dbReference type="EMBL" id="NCKU01002317">
    <property type="protein sequence ID" value="RWS09848.1"/>
    <property type="molecule type" value="Genomic_DNA"/>
</dbReference>
<feature type="compositionally biased region" description="Polar residues" evidence="4">
    <location>
        <begin position="503"/>
        <end position="514"/>
    </location>
</feature>
<organism evidence="8 9">
    <name type="scientific">Dinothrombium tinctorium</name>
    <dbReference type="NCBI Taxonomy" id="1965070"/>
    <lineage>
        <taxon>Eukaryota</taxon>
        <taxon>Metazoa</taxon>
        <taxon>Ecdysozoa</taxon>
        <taxon>Arthropoda</taxon>
        <taxon>Chelicerata</taxon>
        <taxon>Arachnida</taxon>
        <taxon>Acari</taxon>
        <taxon>Acariformes</taxon>
        <taxon>Trombidiformes</taxon>
        <taxon>Prostigmata</taxon>
        <taxon>Anystina</taxon>
        <taxon>Parasitengona</taxon>
        <taxon>Trombidioidea</taxon>
        <taxon>Trombidiidae</taxon>
        <taxon>Dinothrombium</taxon>
    </lineage>
</organism>
<feature type="region of interest" description="Disordered" evidence="4">
    <location>
        <begin position="231"/>
        <end position="514"/>
    </location>
</feature>